<dbReference type="Proteomes" id="UP001162131">
    <property type="component" value="Unassembled WGS sequence"/>
</dbReference>
<dbReference type="GO" id="GO:0031267">
    <property type="term" value="F:small GTPase binding"/>
    <property type="evidence" value="ECO:0007669"/>
    <property type="project" value="TreeGrafter"/>
</dbReference>
<dbReference type="InterPro" id="IPR032675">
    <property type="entry name" value="LRR_dom_sf"/>
</dbReference>
<reference evidence="2" key="1">
    <citation type="submission" date="2021-09" db="EMBL/GenBank/DDBJ databases">
        <authorList>
            <consortium name="AG Swart"/>
            <person name="Singh M."/>
            <person name="Singh A."/>
            <person name="Seah K."/>
            <person name="Emmerich C."/>
        </authorList>
    </citation>
    <scope>NUCLEOTIDE SEQUENCE</scope>
    <source>
        <strain evidence="2">ATCC30299</strain>
    </source>
</reference>
<dbReference type="PANTHER" id="PTHR24113:SF15">
    <property type="entry name" value="NACHT DOMAIN-CONTAINING PROTEIN"/>
    <property type="match status" value="1"/>
</dbReference>
<accession>A0AAU9JMC9</accession>
<dbReference type="Gene3D" id="3.80.10.10">
    <property type="entry name" value="Ribonuclease Inhibitor"/>
    <property type="match status" value="1"/>
</dbReference>
<dbReference type="InterPro" id="IPR001611">
    <property type="entry name" value="Leu-rich_rpt"/>
</dbReference>
<dbReference type="SUPFAM" id="SSF52047">
    <property type="entry name" value="RNI-like"/>
    <property type="match status" value="1"/>
</dbReference>
<organism evidence="2 3">
    <name type="scientific">Blepharisma stoltei</name>
    <dbReference type="NCBI Taxonomy" id="1481888"/>
    <lineage>
        <taxon>Eukaryota</taxon>
        <taxon>Sar</taxon>
        <taxon>Alveolata</taxon>
        <taxon>Ciliophora</taxon>
        <taxon>Postciliodesmatophora</taxon>
        <taxon>Heterotrichea</taxon>
        <taxon>Heterotrichida</taxon>
        <taxon>Blepharismidae</taxon>
        <taxon>Blepharisma</taxon>
    </lineage>
</organism>
<dbReference type="GO" id="GO:0005096">
    <property type="term" value="F:GTPase activator activity"/>
    <property type="evidence" value="ECO:0007669"/>
    <property type="project" value="UniProtKB-KW"/>
</dbReference>
<evidence type="ECO:0000313" key="3">
    <source>
        <dbReference type="Proteomes" id="UP001162131"/>
    </source>
</evidence>
<sequence>MGCSPTRHRSQLSKLDSPSKLDAPCITQERSIETPGVSPNRKLLLAYYANETTMNGKLKGLFEAIFAKEELEVTTIDLSYHNLNVREIYHLQFVLQNFQNLRELKLNNTEITSKDIKRLYSSLELMPMMQVLELQGNAICNEGIKYLTKLFFRTMKSLKVLNLSNNRFGDEGIATLCKGLLSLRCLEELRLNSNNIYSRGLILLSQTLCQIKTLKRLGLAGNPIDFESVRVLVRSIRSNVNLKELDLSRNGLSKQVKYMLPEGQAVIKA</sequence>
<dbReference type="GO" id="GO:0005634">
    <property type="term" value="C:nucleus"/>
    <property type="evidence" value="ECO:0007669"/>
    <property type="project" value="TreeGrafter"/>
</dbReference>
<dbReference type="GO" id="GO:0005829">
    <property type="term" value="C:cytosol"/>
    <property type="evidence" value="ECO:0007669"/>
    <property type="project" value="TreeGrafter"/>
</dbReference>
<evidence type="ECO:0000256" key="1">
    <source>
        <dbReference type="SAM" id="MobiDB-lite"/>
    </source>
</evidence>
<evidence type="ECO:0000313" key="2">
    <source>
        <dbReference type="EMBL" id="CAG9325656.1"/>
    </source>
</evidence>
<dbReference type="PANTHER" id="PTHR24113">
    <property type="entry name" value="RAN GTPASE-ACTIVATING PROTEIN 1"/>
    <property type="match status" value="1"/>
</dbReference>
<dbReference type="GO" id="GO:0048471">
    <property type="term" value="C:perinuclear region of cytoplasm"/>
    <property type="evidence" value="ECO:0007669"/>
    <property type="project" value="TreeGrafter"/>
</dbReference>
<keyword evidence="3" id="KW-1185">Reference proteome</keyword>
<feature type="region of interest" description="Disordered" evidence="1">
    <location>
        <begin position="1"/>
        <end position="21"/>
    </location>
</feature>
<dbReference type="Pfam" id="PF13516">
    <property type="entry name" value="LRR_6"/>
    <property type="match status" value="3"/>
</dbReference>
<comment type="caution">
    <text evidence="2">The sequence shown here is derived from an EMBL/GenBank/DDBJ whole genome shotgun (WGS) entry which is preliminary data.</text>
</comment>
<name>A0AAU9JMC9_9CILI</name>
<dbReference type="EMBL" id="CAJZBQ010000039">
    <property type="protein sequence ID" value="CAG9325656.1"/>
    <property type="molecule type" value="Genomic_DNA"/>
</dbReference>
<dbReference type="AlphaFoldDB" id="A0AAU9JMC9"/>
<dbReference type="GO" id="GO:0006913">
    <property type="term" value="P:nucleocytoplasmic transport"/>
    <property type="evidence" value="ECO:0007669"/>
    <property type="project" value="TreeGrafter"/>
</dbReference>
<proteinExistence type="predicted"/>
<dbReference type="SMART" id="SM00368">
    <property type="entry name" value="LRR_RI"/>
    <property type="match status" value="6"/>
</dbReference>
<feature type="compositionally biased region" description="Basic residues" evidence="1">
    <location>
        <begin position="1"/>
        <end position="11"/>
    </location>
</feature>
<gene>
    <name evidence="2" type="ORF">BSTOLATCC_MIC39455</name>
</gene>
<protein>
    <submittedName>
        <fullName evidence="2">Uncharacterized protein</fullName>
    </submittedName>
</protein>
<dbReference type="InterPro" id="IPR027038">
    <property type="entry name" value="RanGap"/>
</dbReference>